<dbReference type="RefSeq" id="XP_040781560.1">
    <property type="nucleotide sequence ID" value="XM_040915600.1"/>
</dbReference>
<name>A0A9P5CTF7_CRYP1</name>
<proteinExistence type="predicted"/>
<evidence type="ECO:0000313" key="2">
    <source>
        <dbReference type="EMBL" id="KAF3770599.1"/>
    </source>
</evidence>
<organism evidence="2 3">
    <name type="scientific">Cryphonectria parasitica (strain ATCC 38755 / EP155)</name>
    <dbReference type="NCBI Taxonomy" id="660469"/>
    <lineage>
        <taxon>Eukaryota</taxon>
        <taxon>Fungi</taxon>
        <taxon>Dikarya</taxon>
        <taxon>Ascomycota</taxon>
        <taxon>Pezizomycotina</taxon>
        <taxon>Sordariomycetes</taxon>
        <taxon>Sordariomycetidae</taxon>
        <taxon>Diaporthales</taxon>
        <taxon>Cryphonectriaceae</taxon>
        <taxon>Cryphonectria-Endothia species complex</taxon>
        <taxon>Cryphonectria</taxon>
    </lineage>
</organism>
<dbReference type="InterPro" id="IPR018744">
    <property type="entry name" value="DUF2293"/>
</dbReference>
<dbReference type="OrthoDB" id="5381833at2759"/>
<dbReference type="PANTHER" id="PTHR38113:SF2">
    <property type="entry name" value="DUF2293 DOMAIN-CONTAINING PROTEIN"/>
    <property type="match status" value="1"/>
</dbReference>
<sequence length="188" mass="20774">DEPSVSLRSLPQGYSFIRKGNAYITGNCRRQTQAVSQTVHVVLDSSKKKQLGIAVPTAILQHVRQQESETRAGRAANVQKRDASIEKSLEKLILHEFPRIPSSSLPRVLNTALQKGKGKVGRTGTLTGRERARLAVRAHIRHAETPYDQLLRSGTPRDKARDLVASRIESIARSWGRAPSGRTSARPK</sequence>
<dbReference type="Proteomes" id="UP000803844">
    <property type="component" value="Unassembled WGS sequence"/>
</dbReference>
<dbReference type="AlphaFoldDB" id="A0A9P5CTF7"/>
<feature type="non-terminal residue" evidence="2">
    <location>
        <position position="1"/>
    </location>
</feature>
<dbReference type="PANTHER" id="PTHR38113">
    <property type="match status" value="1"/>
</dbReference>
<accession>A0A9P5CTF7</accession>
<feature type="non-terminal residue" evidence="2">
    <location>
        <position position="188"/>
    </location>
</feature>
<comment type="caution">
    <text evidence="2">The sequence shown here is derived from an EMBL/GenBank/DDBJ whole genome shotgun (WGS) entry which is preliminary data.</text>
</comment>
<feature type="domain" description="DUF2293" evidence="1">
    <location>
        <begin position="93"/>
        <end position="176"/>
    </location>
</feature>
<dbReference type="GeneID" id="63832729"/>
<protein>
    <recommendedName>
        <fullName evidence="1">DUF2293 domain-containing protein</fullName>
    </recommendedName>
</protein>
<keyword evidence="3" id="KW-1185">Reference proteome</keyword>
<dbReference type="Pfam" id="PF10056">
    <property type="entry name" value="DUF2293"/>
    <property type="match status" value="1"/>
</dbReference>
<gene>
    <name evidence="2" type="ORF">M406DRAFT_221712</name>
</gene>
<evidence type="ECO:0000313" key="3">
    <source>
        <dbReference type="Proteomes" id="UP000803844"/>
    </source>
</evidence>
<dbReference type="EMBL" id="MU032344">
    <property type="protein sequence ID" value="KAF3770599.1"/>
    <property type="molecule type" value="Genomic_DNA"/>
</dbReference>
<reference evidence="2" key="1">
    <citation type="journal article" date="2020" name="Phytopathology">
        <title>Genome sequence of the chestnut blight fungus Cryphonectria parasitica EP155: A fundamental resource for an archetypical invasive plant pathogen.</title>
        <authorList>
            <person name="Crouch J.A."/>
            <person name="Dawe A."/>
            <person name="Aerts A."/>
            <person name="Barry K."/>
            <person name="Churchill A.C.L."/>
            <person name="Grimwood J."/>
            <person name="Hillman B."/>
            <person name="Milgroom M.G."/>
            <person name="Pangilinan J."/>
            <person name="Smith M."/>
            <person name="Salamov A."/>
            <person name="Schmutz J."/>
            <person name="Yadav J."/>
            <person name="Grigoriev I.V."/>
            <person name="Nuss D."/>
        </authorList>
    </citation>
    <scope>NUCLEOTIDE SEQUENCE</scope>
    <source>
        <strain evidence="2">EP155</strain>
    </source>
</reference>
<evidence type="ECO:0000259" key="1">
    <source>
        <dbReference type="Pfam" id="PF10056"/>
    </source>
</evidence>